<feature type="chain" id="PRO_5015302584" evidence="1">
    <location>
        <begin position="22"/>
        <end position="124"/>
    </location>
</feature>
<feature type="signal peptide" evidence="1">
    <location>
        <begin position="1"/>
        <end position="21"/>
    </location>
</feature>
<organism evidence="2 3">
    <name type="scientific">Pseudoprimorskyibacter insulae</name>
    <dbReference type="NCBI Taxonomy" id="1695997"/>
    <lineage>
        <taxon>Bacteria</taxon>
        <taxon>Pseudomonadati</taxon>
        <taxon>Pseudomonadota</taxon>
        <taxon>Alphaproteobacteria</taxon>
        <taxon>Rhodobacterales</taxon>
        <taxon>Paracoccaceae</taxon>
        <taxon>Pseudoprimorskyibacter</taxon>
    </lineage>
</organism>
<dbReference type="Proteomes" id="UP000244904">
    <property type="component" value="Unassembled WGS sequence"/>
</dbReference>
<evidence type="ECO:0000313" key="3">
    <source>
        <dbReference type="Proteomes" id="UP000244904"/>
    </source>
</evidence>
<protein>
    <submittedName>
        <fullName evidence="2">Uncharacterized protein</fullName>
    </submittedName>
</protein>
<dbReference type="EMBL" id="OMOJ01000001">
    <property type="protein sequence ID" value="SPF77921.1"/>
    <property type="molecule type" value="Genomic_DNA"/>
</dbReference>
<gene>
    <name evidence="2" type="ORF">PRI8871_00508</name>
</gene>
<evidence type="ECO:0000313" key="2">
    <source>
        <dbReference type="EMBL" id="SPF77921.1"/>
    </source>
</evidence>
<keyword evidence="3" id="KW-1185">Reference proteome</keyword>
<evidence type="ECO:0000256" key="1">
    <source>
        <dbReference type="SAM" id="SignalP"/>
    </source>
</evidence>
<dbReference type="RefSeq" id="WP_108884602.1">
    <property type="nucleotide sequence ID" value="NZ_OMOJ01000001.1"/>
</dbReference>
<sequence>MLRFVFMSVFLLTASAFGASAAEQAVRFVGNGFFPQQIYVHNGTQLHFRNNYTSKARINMGGVVFDLDAGEERTFNYGQWKPSSGNSLTLKGGIINGGNVNWSSVDTIVQVDVGAPIWAKKKSN</sequence>
<dbReference type="AlphaFoldDB" id="A0A2R8APF0"/>
<accession>A0A2R8APF0</accession>
<name>A0A2R8APF0_9RHOB</name>
<keyword evidence="1" id="KW-0732">Signal</keyword>
<proteinExistence type="predicted"/>
<reference evidence="3" key="1">
    <citation type="submission" date="2018-03" db="EMBL/GenBank/DDBJ databases">
        <authorList>
            <person name="Rodrigo-Torres L."/>
            <person name="Arahal R. D."/>
            <person name="Lucena T."/>
        </authorList>
    </citation>
    <scope>NUCLEOTIDE SEQUENCE [LARGE SCALE GENOMIC DNA]</scope>
    <source>
        <strain evidence="3">CECT 8871</strain>
    </source>
</reference>